<evidence type="ECO:0000259" key="5">
    <source>
        <dbReference type="SMART" id="SM00941"/>
    </source>
</evidence>
<dbReference type="InterPro" id="IPR017459">
    <property type="entry name" value="Glycosyl_Trfase_fam3_N_dom"/>
</dbReference>
<comment type="subunit">
    <text evidence="2">Homodimer.</text>
</comment>
<dbReference type="SUPFAM" id="SSF47648">
    <property type="entry name" value="Nucleoside phosphorylase/phosphoribosyltransferase N-terminal domain"/>
    <property type="match status" value="1"/>
</dbReference>
<dbReference type="Gene3D" id="1.20.970.10">
    <property type="entry name" value="Transferase, Pyrimidine Nucleoside Phosphorylase, Chain C"/>
    <property type="match status" value="1"/>
</dbReference>
<evidence type="ECO:0000256" key="4">
    <source>
        <dbReference type="ARBA" id="ARBA00022679"/>
    </source>
</evidence>
<dbReference type="NCBIfam" id="NF004490">
    <property type="entry name" value="PRK05820.1"/>
    <property type="match status" value="1"/>
</dbReference>
<dbReference type="FunFam" id="3.40.1030.10:FF:000003">
    <property type="entry name" value="Pyrimidine-nucleoside phosphorylase"/>
    <property type="match status" value="1"/>
</dbReference>
<dbReference type="SMART" id="SM00941">
    <property type="entry name" value="PYNP_C"/>
    <property type="match status" value="1"/>
</dbReference>
<keyword evidence="3" id="KW-0328">Glycosyltransferase</keyword>
<dbReference type="InterPro" id="IPR017872">
    <property type="entry name" value="Pyrmidine_PPase_CS"/>
</dbReference>
<dbReference type="Pfam" id="PF02885">
    <property type="entry name" value="Glycos_trans_3N"/>
    <property type="match status" value="1"/>
</dbReference>
<dbReference type="GO" id="GO:0006213">
    <property type="term" value="P:pyrimidine nucleoside metabolic process"/>
    <property type="evidence" value="ECO:0007669"/>
    <property type="project" value="InterPro"/>
</dbReference>
<dbReference type="GO" id="GO:0004645">
    <property type="term" value="F:1,4-alpha-oligoglucan phosphorylase activity"/>
    <property type="evidence" value="ECO:0007669"/>
    <property type="project" value="InterPro"/>
</dbReference>
<dbReference type="GO" id="GO:0006206">
    <property type="term" value="P:pyrimidine nucleobase metabolic process"/>
    <property type="evidence" value="ECO:0007669"/>
    <property type="project" value="InterPro"/>
</dbReference>
<evidence type="ECO:0000313" key="6">
    <source>
        <dbReference type="EMBL" id="SCL26191.1"/>
    </source>
</evidence>
<keyword evidence="7" id="KW-1185">Reference proteome</keyword>
<comment type="similarity">
    <text evidence="1">Belongs to the thymidine/pyrimidine-nucleoside phosphorylase family.</text>
</comment>
<dbReference type="PANTHER" id="PTHR10515:SF0">
    <property type="entry name" value="THYMIDINE PHOSPHORYLASE"/>
    <property type="match status" value="1"/>
</dbReference>
<keyword evidence="4" id="KW-0808">Transferase</keyword>
<dbReference type="Gene3D" id="3.90.1170.30">
    <property type="entry name" value="Pyrimidine nucleoside phosphorylase-like, C-terminal domain"/>
    <property type="match status" value="1"/>
</dbReference>
<dbReference type="OrthoDB" id="9763887at2"/>
<dbReference type="InterPro" id="IPR036566">
    <property type="entry name" value="PYNP-like_C_sf"/>
</dbReference>
<evidence type="ECO:0000313" key="7">
    <source>
        <dbReference type="Proteomes" id="UP000198959"/>
    </source>
</evidence>
<gene>
    <name evidence="6" type="ORF">GA0074692_2101</name>
</gene>
<dbReference type="InterPro" id="IPR035902">
    <property type="entry name" value="Nuc_phospho_transferase"/>
</dbReference>
<sequence length="436" mass="46023">MTLGVVDVIAAKRRGERLPAEAIALVVDGYVRGDVPDYQMAAWLMAVACRGMDFDEVVALTRVYVDSGERFDLHGFDRVVDKHSTGGVGDKTTLVVAPTLAALGIPVAKMSGRGLDFAGGTLDKLESIPGLRLSLDRERIRAVLAEVGMVVVEQSATLVPADGATYALRDVTGTVESLPLIAASIMSKKIAAGTNGVVLDVKFGGGALTGDLSSATELATLMIDIGAAFGLRCHAVISDMDQPLGWSAGNALEIREAIDVLRGAEVPGLTEVCVTLATEAVLLSGAETDEDRAREQVRAVLRDGRAFTAFRRWVAAQGGDVAVVDDPRLLPTAPRADLVTAETTGWVRAVDARAIGTLALRLGAGRQVKNAPIDHAVGVTLHKRVGDRVVAGEPLAQVHHRAEWTAPLDQARAAFTIVPDEVKPPSAVHTVLRPRR</sequence>
<feature type="domain" description="Pyrimidine nucleoside phosphorylase C-terminal" evidence="5">
    <location>
        <begin position="346"/>
        <end position="418"/>
    </location>
</feature>
<dbReference type="InterPro" id="IPR000312">
    <property type="entry name" value="Glycosyl_Trfase_fam3"/>
</dbReference>
<dbReference type="InterPro" id="IPR013102">
    <property type="entry name" value="PYNP_C"/>
</dbReference>
<evidence type="ECO:0000256" key="1">
    <source>
        <dbReference type="ARBA" id="ARBA00006915"/>
    </source>
</evidence>
<dbReference type="InterPro" id="IPR036320">
    <property type="entry name" value="Glycosyl_Trfase_fam3_N_dom_sf"/>
</dbReference>
<dbReference type="InterPro" id="IPR018090">
    <property type="entry name" value="Pyrmidine_PPas_bac/euk"/>
</dbReference>
<dbReference type="GO" id="GO:0005829">
    <property type="term" value="C:cytosol"/>
    <property type="evidence" value="ECO:0007669"/>
    <property type="project" value="TreeGrafter"/>
</dbReference>
<dbReference type="Gene3D" id="3.40.1030.10">
    <property type="entry name" value="Nucleoside phosphorylase/phosphoribosyltransferase catalytic domain"/>
    <property type="match status" value="1"/>
</dbReference>
<dbReference type="Proteomes" id="UP000198959">
    <property type="component" value="Unassembled WGS sequence"/>
</dbReference>
<reference evidence="7" key="1">
    <citation type="submission" date="2016-06" db="EMBL/GenBank/DDBJ databases">
        <authorList>
            <person name="Varghese N."/>
            <person name="Submissions Spin"/>
        </authorList>
    </citation>
    <scope>NUCLEOTIDE SEQUENCE [LARGE SCALE GENOMIC DNA]</scope>
    <source>
        <strain evidence="7">DSM 43817</strain>
    </source>
</reference>
<dbReference type="Pfam" id="PF00591">
    <property type="entry name" value="Glycos_transf_3"/>
    <property type="match status" value="1"/>
</dbReference>
<dbReference type="SUPFAM" id="SSF54680">
    <property type="entry name" value="Pyrimidine nucleoside phosphorylase C-terminal domain"/>
    <property type="match status" value="1"/>
</dbReference>
<evidence type="ECO:0000256" key="2">
    <source>
        <dbReference type="ARBA" id="ARBA00011738"/>
    </source>
</evidence>
<dbReference type="STRING" id="145854.GA0074692_2101"/>
<dbReference type="InterPro" id="IPR000053">
    <property type="entry name" value="Thymidine/pyrmidine_PPase"/>
</dbReference>
<dbReference type="NCBIfam" id="TIGR02644">
    <property type="entry name" value="Y_phosphoryl"/>
    <property type="match status" value="1"/>
</dbReference>
<dbReference type="PANTHER" id="PTHR10515">
    <property type="entry name" value="THYMIDINE PHOSPHORYLASE"/>
    <property type="match status" value="1"/>
</dbReference>
<accession>A0A1C6SA26</accession>
<dbReference type="PIRSF" id="PIRSF000478">
    <property type="entry name" value="TP_PyNP"/>
    <property type="match status" value="1"/>
</dbReference>
<dbReference type="Pfam" id="PF07831">
    <property type="entry name" value="PYNP_C"/>
    <property type="match status" value="1"/>
</dbReference>
<name>A0A1C6SA26_9ACTN</name>
<dbReference type="GO" id="GO:0009032">
    <property type="term" value="F:thymidine phosphorylase activity"/>
    <property type="evidence" value="ECO:0007669"/>
    <property type="project" value="TreeGrafter"/>
</dbReference>
<proteinExistence type="inferred from homology"/>
<evidence type="ECO:0000256" key="3">
    <source>
        <dbReference type="ARBA" id="ARBA00022676"/>
    </source>
</evidence>
<dbReference type="SUPFAM" id="SSF52418">
    <property type="entry name" value="Nucleoside phosphorylase/phosphoribosyltransferase catalytic domain"/>
    <property type="match status" value="1"/>
</dbReference>
<dbReference type="RefSeq" id="WP_091642454.1">
    <property type="nucleotide sequence ID" value="NZ_FMHW01000002.1"/>
</dbReference>
<organism evidence="6 7">
    <name type="scientific">Micromonospora pallida</name>
    <dbReference type="NCBI Taxonomy" id="145854"/>
    <lineage>
        <taxon>Bacteria</taxon>
        <taxon>Bacillati</taxon>
        <taxon>Actinomycetota</taxon>
        <taxon>Actinomycetes</taxon>
        <taxon>Micromonosporales</taxon>
        <taxon>Micromonosporaceae</taxon>
        <taxon>Micromonospora</taxon>
    </lineage>
</organism>
<dbReference type="EMBL" id="FMHW01000002">
    <property type="protein sequence ID" value="SCL26191.1"/>
    <property type="molecule type" value="Genomic_DNA"/>
</dbReference>
<protein>
    <submittedName>
        <fullName evidence="6">Pyrimidine-nucleoside phosphorylase</fullName>
    </submittedName>
</protein>
<dbReference type="AlphaFoldDB" id="A0A1C6SA26"/>
<dbReference type="PROSITE" id="PS00647">
    <property type="entry name" value="THYMID_PHOSPHORYLASE"/>
    <property type="match status" value="1"/>
</dbReference>